<dbReference type="SMART" id="SM00367">
    <property type="entry name" value="LRR_CC"/>
    <property type="match status" value="2"/>
</dbReference>
<evidence type="ECO:0008006" key="4">
    <source>
        <dbReference type="Google" id="ProtNLM"/>
    </source>
</evidence>
<evidence type="ECO:0000313" key="2">
    <source>
        <dbReference type="Ensembl" id="ENSPCLP00000019829.1"/>
    </source>
</evidence>
<feature type="region of interest" description="Disordered" evidence="1">
    <location>
        <begin position="1"/>
        <end position="36"/>
    </location>
</feature>
<evidence type="ECO:0000313" key="3">
    <source>
        <dbReference type="Proteomes" id="UP000472261"/>
    </source>
</evidence>
<proteinExistence type="predicted"/>
<evidence type="ECO:0000256" key="1">
    <source>
        <dbReference type="SAM" id="MobiDB-lite"/>
    </source>
</evidence>
<dbReference type="Gene3D" id="3.80.10.10">
    <property type="entry name" value="Ribonuclease Inhibitor"/>
    <property type="match status" value="1"/>
</dbReference>
<dbReference type="InterPro" id="IPR001611">
    <property type="entry name" value="Leu-rich_rpt"/>
</dbReference>
<dbReference type="InterPro" id="IPR006553">
    <property type="entry name" value="Leu-rich_rpt_Cys-con_subtyp"/>
</dbReference>
<keyword evidence="3" id="KW-1185">Reference proteome</keyword>
<dbReference type="AlphaFoldDB" id="A0A669QGL4"/>
<accession>A0A669QGL4</accession>
<dbReference type="SUPFAM" id="SSF52047">
    <property type="entry name" value="RNI-like"/>
    <property type="match status" value="1"/>
</dbReference>
<reference evidence="2" key="1">
    <citation type="submission" date="2025-08" db="UniProtKB">
        <authorList>
            <consortium name="Ensembl"/>
        </authorList>
    </citation>
    <scope>IDENTIFICATION</scope>
</reference>
<feature type="compositionally biased region" description="Pro residues" evidence="1">
    <location>
        <begin position="22"/>
        <end position="34"/>
    </location>
</feature>
<dbReference type="OMA" id="ARWLCAD"/>
<name>A0A669QGL4_PHACC</name>
<dbReference type="Proteomes" id="UP000472261">
    <property type="component" value="Unplaced"/>
</dbReference>
<reference evidence="2" key="2">
    <citation type="submission" date="2025-09" db="UniProtKB">
        <authorList>
            <consortium name="Ensembl"/>
        </authorList>
    </citation>
    <scope>IDENTIFICATION</scope>
</reference>
<dbReference type="InterPro" id="IPR032675">
    <property type="entry name" value="LRR_dom_sf"/>
</dbReference>
<dbReference type="Pfam" id="PF13516">
    <property type="entry name" value="LRR_6"/>
    <property type="match status" value="1"/>
</dbReference>
<organism evidence="2 3">
    <name type="scientific">Phasianus colchicus</name>
    <name type="common">Common pheasant</name>
    <dbReference type="NCBI Taxonomy" id="9054"/>
    <lineage>
        <taxon>Eukaryota</taxon>
        <taxon>Metazoa</taxon>
        <taxon>Chordata</taxon>
        <taxon>Craniata</taxon>
        <taxon>Vertebrata</taxon>
        <taxon>Euteleostomi</taxon>
        <taxon>Archelosauria</taxon>
        <taxon>Archosauria</taxon>
        <taxon>Dinosauria</taxon>
        <taxon>Saurischia</taxon>
        <taxon>Theropoda</taxon>
        <taxon>Coelurosauria</taxon>
        <taxon>Aves</taxon>
        <taxon>Neognathae</taxon>
        <taxon>Galloanserae</taxon>
        <taxon>Galliformes</taxon>
        <taxon>Phasianidae</taxon>
        <taxon>Phasianinae</taxon>
        <taxon>Phasianus</taxon>
    </lineage>
</organism>
<sequence length="145" mass="16136">AYTPWLRSASSSKRGLDRGPHPTQPPPQNPPAPRRPYSFVQTLHGNNVARWLCADSRGRWSPEVLQFHHVPVVALDLSGTEVTYDGLDNIVLLTKLQHLDLSGCPHVDDWALGRLHVFGDSLQELSVARCPRVTERGLATLHQLP</sequence>
<protein>
    <recommendedName>
        <fullName evidence="4">Distal membrane arm assembly complex 2-like protein</fullName>
    </recommendedName>
</protein>
<dbReference type="Ensembl" id="ENSPCLT00000026711.1">
    <property type="protein sequence ID" value="ENSPCLP00000019829.1"/>
    <property type="gene ID" value="ENSPCLG00000016824.1"/>
</dbReference>